<sequence>MKRPANALSLAVLTLLFEKPMHPYEMSSTLRQRSKEESIRLNYGSLYAVVESLRKKGLITARETLREGNRPERTVYELTDDGATAMREWLSEMLRDPTPQFTDFEAALSLMGALPPEEALELLRLRLRAQRLASNQYDGVRAHVPEGFPALFLVEGDYSEALRLAEITFVEKLVDDITHDRLGGLEMWRRIHELRAAGHSGEEATAKLMDEFGHLLGIDP</sequence>
<evidence type="ECO:0000313" key="3">
    <source>
        <dbReference type="Proteomes" id="UP000380867"/>
    </source>
</evidence>
<comment type="caution">
    <text evidence="2">The sequence shown here is derived from an EMBL/GenBank/DDBJ whole genome shotgun (WGS) entry which is preliminary data.</text>
</comment>
<feature type="domain" description="Transcription regulator PadR N-terminal" evidence="1">
    <location>
        <begin position="12"/>
        <end position="88"/>
    </location>
</feature>
<proteinExistence type="predicted"/>
<dbReference type="InterPro" id="IPR036388">
    <property type="entry name" value="WH-like_DNA-bd_sf"/>
</dbReference>
<keyword evidence="3" id="KW-1185">Reference proteome</keyword>
<dbReference type="InterPro" id="IPR036390">
    <property type="entry name" value="WH_DNA-bd_sf"/>
</dbReference>
<dbReference type="InterPro" id="IPR052509">
    <property type="entry name" value="Metal_resp_DNA-bind_regulator"/>
</dbReference>
<name>A0A5M4FED9_9ACTN</name>
<dbReference type="PANTHER" id="PTHR33169:SF27">
    <property type="entry name" value="TRANSCRIPTIONAL REGULATOR PADR FAMILY PROTEIN"/>
    <property type="match status" value="1"/>
</dbReference>
<dbReference type="InterPro" id="IPR005149">
    <property type="entry name" value="Tscrpt_reg_PadR_N"/>
</dbReference>
<accession>A0A5M4FED9</accession>
<dbReference type="EMBL" id="SDPQ02000002">
    <property type="protein sequence ID" value="KAA1397579.1"/>
    <property type="molecule type" value="Genomic_DNA"/>
</dbReference>
<protein>
    <submittedName>
        <fullName evidence="2">PadR family transcriptional regulator</fullName>
    </submittedName>
</protein>
<dbReference type="Proteomes" id="UP000380867">
    <property type="component" value="Unassembled WGS sequence"/>
</dbReference>
<dbReference type="RefSeq" id="WP_149689027.1">
    <property type="nucleotide sequence ID" value="NZ_SDPQ02000002.1"/>
</dbReference>
<dbReference type="Pfam" id="PF03551">
    <property type="entry name" value="PadR"/>
    <property type="match status" value="1"/>
</dbReference>
<gene>
    <name evidence="2" type="ORF">ESP70_009425</name>
</gene>
<evidence type="ECO:0000313" key="2">
    <source>
        <dbReference type="EMBL" id="KAA1397579.1"/>
    </source>
</evidence>
<dbReference type="PANTHER" id="PTHR33169">
    <property type="entry name" value="PADR-FAMILY TRANSCRIPTIONAL REGULATOR"/>
    <property type="match status" value="1"/>
</dbReference>
<organism evidence="2 3">
    <name type="scientific">Aeromicrobium ginsengisoli</name>
    <dbReference type="NCBI Taxonomy" id="363867"/>
    <lineage>
        <taxon>Bacteria</taxon>
        <taxon>Bacillati</taxon>
        <taxon>Actinomycetota</taxon>
        <taxon>Actinomycetes</taxon>
        <taxon>Propionibacteriales</taxon>
        <taxon>Nocardioidaceae</taxon>
        <taxon>Aeromicrobium</taxon>
    </lineage>
</organism>
<dbReference type="OrthoDB" id="8443918at2"/>
<evidence type="ECO:0000259" key="1">
    <source>
        <dbReference type="Pfam" id="PF03551"/>
    </source>
</evidence>
<dbReference type="AlphaFoldDB" id="A0A5M4FED9"/>
<reference evidence="2" key="1">
    <citation type="submission" date="2019-09" db="EMBL/GenBank/DDBJ databases">
        <authorList>
            <person name="Li J."/>
        </authorList>
    </citation>
    <scope>NUCLEOTIDE SEQUENCE [LARGE SCALE GENOMIC DNA]</scope>
    <source>
        <strain evidence="2">JCM 14732</strain>
    </source>
</reference>
<dbReference type="SUPFAM" id="SSF46785">
    <property type="entry name" value="Winged helix' DNA-binding domain"/>
    <property type="match status" value="1"/>
</dbReference>
<dbReference type="Gene3D" id="1.10.10.10">
    <property type="entry name" value="Winged helix-like DNA-binding domain superfamily/Winged helix DNA-binding domain"/>
    <property type="match status" value="1"/>
</dbReference>